<evidence type="ECO:0000313" key="5">
    <source>
        <dbReference type="Proteomes" id="UP000632125"/>
    </source>
</evidence>
<proteinExistence type="inferred from homology"/>
<dbReference type="InterPro" id="IPR003829">
    <property type="entry name" value="Pirin_N_dom"/>
</dbReference>
<dbReference type="PANTHER" id="PTHR13903">
    <property type="entry name" value="PIRIN-RELATED"/>
    <property type="match status" value="1"/>
</dbReference>
<evidence type="ECO:0000256" key="2">
    <source>
        <dbReference type="RuleBase" id="RU003457"/>
    </source>
</evidence>
<dbReference type="Proteomes" id="UP000632125">
    <property type="component" value="Unassembled WGS sequence"/>
</dbReference>
<dbReference type="AlphaFoldDB" id="A0A927CNT4"/>
<accession>A0A927CNT4</accession>
<dbReference type="EMBL" id="JACXIY010000025">
    <property type="protein sequence ID" value="MBD2870969.1"/>
    <property type="molecule type" value="Genomic_DNA"/>
</dbReference>
<dbReference type="SUPFAM" id="SSF51182">
    <property type="entry name" value="RmlC-like cupins"/>
    <property type="match status" value="1"/>
</dbReference>
<dbReference type="InterPro" id="IPR012093">
    <property type="entry name" value="Pirin"/>
</dbReference>
<dbReference type="InterPro" id="IPR014710">
    <property type="entry name" value="RmlC-like_jellyroll"/>
</dbReference>
<dbReference type="RefSeq" id="WP_190864337.1">
    <property type="nucleotide sequence ID" value="NZ_JACXIY010000025.1"/>
</dbReference>
<evidence type="ECO:0000313" key="4">
    <source>
        <dbReference type="EMBL" id="MBD2870969.1"/>
    </source>
</evidence>
<evidence type="ECO:0000259" key="3">
    <source>
        <dbReference type="Pfam" id="PF02678"/>
    </source>
</evidence>
<name>A0A927CNT4_9BACL</name>
<dbReference type="InterPro" id="IPR011051">
    <property type="entry name" value="RmlC_Cupin_sf"/>
</dbReference>
<dbReference type="Pfam" id="PF02678">
    <property type="entry name" value="Pirin"/>
    <property type="match status" value="1"/>
</dbReference>
<gene>
    <name evidence="4" type="ORF">IDH41_20495</name>
</gene>
<organism evidence="4 5">
    <name type="scientific">Paenibacillus arenilitoris</name>
    <dbReference type="NCBI Taxonomy" id="2772299"/>
    <lineage>
        <taxon>Bacteria</taxon>
        <taxon>Bacillati</taxon>
        <taxon>Bacillota</taxon>
        <taxon>Bacilli</taxon>
        <taxon>Bacillales</taxon>
        <taxon>Paenibacillaceae</taxon>
        <taxon>Paenibacillus</taxon>
    </lineage>
</organism>
<feature type="domain" description="Pirin N-terminal" evidence="3">
    <location>
        <begin position="54"/>
        <end position="117"/>
    </location>
</feature>
<sequence>MQPLVYTPAMQGTGAFDGGRIKEQKPIGFPGEGSVIKRVGPLFYWAWATSTEEAMIGLHPHQGFEIITYVVEGSAHHGDTLGTDSMVGAGGAQVMQTGSGVSHQEKISADSELFQIWFEPHLSQAVKQMPTYRQYENEDFPLASDEDGNRVKTVIGSGAPVQLVADARMWDVEVEAGSRYRHTVEAGYTLTALAIRGQGTWGQLSEETKEAKGATETFRHKDFIVAAANEETTVDIRNTGDDILRLILIKVPSKVDYPLYHKR</sequence>
<protein>
    <submittedName>
        <fullName evidence="4">Pirin family protein</fullName>
    </submittedName>
</protein>
<comment type="similarity">
    <text evidence="1 2">Belongs to the pirin family.</text>
</comment>
<dbReference type="PANTHER" id="PTHR13903:SF8">
    <property type="entry name" value="PIRIN"/>
    <property type="match status" value="1"/>
</dbReference>
<keyword evidence="5" id="KW-1185">Reference proteome</keyword>
<comment type="caution">
    <text evidence="4">The sequence shown here is derived from an EMBL/GenBank/DDBJ whole genome shotgun (WGS) entry which is preliminary data.</text>
</comment>
<evidence type="ECO:0000256" key="1">
    <source>
        <dbReference type="ARBA" id="ARBA00008416"/>
    </source>
</evidence>
<reference evidence="4" key="1">
    <citation type="submission" date="2020-09" db="EMBL/GenBank/DDBJ databases">
        <title>A novel bacterium of genus Paenibacillus, isolated from South China Sea.</title>
        <authorList>
            <person name="Huang H."/>
            <person name="Mo K."/>
            <person name="Hu Y."/>
        </authorList>
    </citation>
    <scope>NUCLEOTIDE SEQUENCE</scope>
    <source>
        <strain evidence="4">IB182493</strain>
    </source>
</reference>
<dbReference type="Gene3D" id="2.60.120.10">
    <property type="entry name" value="Jelly Rolls"/>
    <property type="match status" value="1"/>
</dbReference>